<dbReference type="PATRIC" id="fig|1158614.3.peg.1207"/>
<dbReference type="NCBIfam" id="TIGR02433">
    <property type="entry name" value="lysidine_TilS_C"/>
    <property type="match status" value="1"/>
</dbReference>
<evidence type="ECO:0000256" key="7">
    <source>
        <dbReference type="ARBA" id="ARBA00048539"/>
    </source>
</evidence>
<dbReference type="HOGENOM" id="CLU_018869_0_2_9"/>
<evidence type="ECO:0000313" key="12">
    <source>
        <dbReference type="Proteomes" id="UP000013750"/>
    </source>
</evidence>
<dbReference type="SUPFAM" id="SSF56037">
    <property type="entry name" value="PheT/TilS domain"/>
    <property type="match status" value="1"/>
</dbReference>
<name>R2XQ63_9ENTE</name>
<keyword evidence="4 8" id="KW-0819">tRNA processing</keyword>
<proteinExistence type="inferred from homology"/>
<dbReference type="EMBL" id="ASWH01000001">
    <property type="protein sequence ID" value="EOW83437.1"/>
    <property type="molecule type" value="Genomic_DNA"/>
</dbReference>
<dbReference type="Pfam" id="PF11734">
    <property type="entry name" value="TilS_C"/>
    <property type="match status" value="1"/>
</dbReference>
<protein>
    <recommendedName>
        <fullName evidence="8">tRNA(Ile)-lysidine synthase</fullName>
        <ecNumber evidence="8">6.3.4.19</ecNumber>
    </recommendedName>
    <alternativeName>
        <fullName evidence="8">tRNA(Ile)-2-lysyl-cytidine synthase</fullName>
    </alternativeName>
    <alternativeName>
        <fullName evidence="8">tRNA(Ile)-lysidine synthetase</fullName>
    </alternativeName>
</protein>
<evidence type="ECO:0000256" key="1">
    <source>
        <dbReference type="ARBA" id="ARBA00004496"/>
    </source>
</evidence>
<reference evidence="10 12" key="1">
    <citation type="submission" date="2013-02" db="EMBL/GenBank/DDBJ databases">
        <title>The Genome Sequence of Enterococcus gilvus ATCC BAA-350.</title>
        <authorList>
            <consortium name="The Broad Institute Genome Sequencing Platform"/>
            <consortium name="The Broad Institute Genome Sequencing Center for Infectious Disease"/>
            <person name="Earl A.M."/>
            <person name="Gilmore M.S."/>
            <person name="Lebreton F."/>
            <person name="Walker B."/>
            <person name="Young S.K."/>
            <person name="Zeng Q."/>
            <person name="Gargeya S."/>
            <person name="Fitzgerald M."/>
            <person name="Haas B."/>
            <person name="Abouelleil A."/>
            <person name="Alvarado L."/>
            <person name="Arachchi H.M."/>
            <person name="Berlin A.M."/>
            <person name="Chapman S.B."/>
            <person name="Dewar J."/>
            <person name="Goldberg J."/>
            <person name="Griggs A."/>
            <person name="Gujja S."/>
            <person name="Hansen M."/>
            <person name="Howarth C."/>
            <person name="Imamovic A."/>
            <person name="Larimer J."/>
            <person name="McCowan C."/>
            <person name="Murphy C."/>
            <person name="Neiman D."/>
            <person name="Pearson M."/>
            <person name="Priest M."/>
            <person name="Roberts A."/>
            <person name="Saif S."/>
            <person name="Shea T."/>
            <person name="Sisk P."/>
            <person name="Sykes S."/>
            <person name="Wortman J."/>
            <person name="Nusbaum C."/>
            <person name="Birren B."/>
        </authorList>
    </citation>
    <scope>NUCLEOTIDE SEQUENCE [LARGE SCALE GENOMIC DNA]</scope>
    <source>
        <strain evidence="10 12">ATCC BAA-350</strain>
    </source>
</reference>
<comment type="caution">
    <text evidence="8">Lacks conserved residue(s) required for the propagation of feature annotation.</text>
</comment>
<dbReference type="GO" id="GO:0032267">
    <property type="term" value="F:tRNA(Ile)-lysidine synthase activity"/>
    <property type="evidence" value="ECO:0007669"/>
    <property type="project" value="UniProtKB-EC"/>
</dbReference>
<evidence type="ECO:0000256" key="8">
    <source>
        <dbReference type="HAMAP-Rule" id="MF_01161"/>
    </source>
</evidence>
<comment type="caution">
    <text evidence="10">The sequence shown here is derived from an EMBL/GenBank/DDBJ whole genome shotgun (WGS) entry which is preliminary data.</text>
</comment>
<evidence type="ECO:0000256" key="2">
    <source>
        <dbReference type="ARBA" id="ARBA00022490"/>
    </source>
</evidence>
<dbReference type="InterPro" id="IPR011063">
    <property type="entry name" value="TilS/TtcA_N"/>
</dbReference>
<dbReference type="HAMAP" id="MF_01161">
    <property type="entry name" value="tRNA_Ile_lys_synt"/>
    <property type="match status" value="1"/>
</dbReference>
<dbReference type="AlphaFoldDB" id="R2XQ63"/>
<dbReference type="eggNOG" id="COG0037">
    <property type="taxonomic scope" value="Bacteria"/>
</dbReference>
<comment type="catalytic activity">
    <reaction evidence="7 8">
        <text>cytidine(34) in tRNA(Ile2) + L-lysine + ATP = lysidine(34) in tRNA(Ile2) + AMP + diphosphate + H(+)</text>
        <dbReference type="Rhea" id="RHEA:43744"/>
        <dbReference type="Rhea" id="RHEA-COMP:10625"/>
        <dbReference type="Rhea" id="RHEA-COMP:10670"/>
        <dbReference type="ChEBI" id="CHEBI:15378"/>
        <dbReference type="ChEBI" id="CHEBI:30616"/>
        <dbReference type="ChEBI" id="CHEBI:32551"/>
        <dbReference type="ChEBI" id="CHEBI:33019"/>
        <dbReference type="ChEBI" id="CHEBI:82748"/>
        <dbReference type="ChEBI" id="CHEBI:83665"/>
        <dbReference type="ChEBI" id="CHEBI:456215"/>
        <dbReference type="EC" id="6.3.4.19"/>
    </reaction>
</comment>
<keyword evidence="2 8" id="KW-0963">Cytoplasm</keyword>
<dbReference type="EC" id="6.3.4.19" evidence="8"/>
<keyword evidence="6" id="KW-0067">ATP-binding</keyword>
<dbReference type="InterPro" id="IPR012094">
    <property type="entry name" value="tRNA_Ile_lys_synt"/>
</dbReference>
<dbReference type="OrthoDB" id="9807403at2"/>
<dbReference type="InterPro" id="IPR014729">
    <property type="entry name" value="Rossmann-like_a/b/a_fold"/>
</dbReference>
<dbReference type="Proteomes" id="UP000013750">
    <property type="component" value="Unassembled WGS sequence"/>
</dbReference>
<sequence length="444" mass="51835">MEHAFFKENPELMEGKKILIAVSAGVDSMVLLHLLEQRKLKIGVAHINHQLRKESKAEAAFLHAYCEKQQIPFYLKVWEKPAEKNVEAEARNVRYGFFKEIMQKEKYDLILTAHHGDDQLETLLMRLTRGGSLAGHEGIARQQRFGNGILLRPLLLFSKESLYDYAEKENVPYFEDGTNTSQDYFRNRIRQNVVPELKEENPQVLLHAQQFHQQLTWANQLINETLKENLRNVEFDGQRWSFSYETLPQETGARYYFLSSFFQQASEQKTLAVSQRQLFLLLDKMEDFTSQWLIDIGNNWQFVRRYQHFYLEQKSLVDKEVLYLDEGEEAGLSDGARIALRKSSEASNKEGYQVFLPATVNLPLKIRKREAGDRIQLSGRLKKRINRYFIDKKIPTDARDRAWVVEDSAGEIVALLPFVNSYLSITTETDRIHYILDYTLQVAK</sequence>
<evidence type="ECO:0000256" key="3">
    <source>
        <dbReference type="ARBA" id="ARBA00022598"/>
    </source>
</evidence>
<dbReference type="PANTHER" id="PTHR43033:SF1">
    <property type="entry name" value="TRNA(ILE)-LYSIDINE SYNTHASE-RELATED"/>
    <property type="match status" value="1"/>
</dbReference>
<organism evidence="10 12">
    <name type="scientific">Enterococcus gilvus ATCC BAA-350</name>
    <dbReference type="NCBI Taxonomy" id="1158614"/>
    <lineage>
        <taxon>Bacteria</taxon>
        <taxon>Bacillati</taxon>
        <taxon>Bacillota</taxon>
        <taxon>Bacilli</taxon>
        <taxon>Lactobacillales</taxon>
        <taxon>Enterococcaceae</taxon>
        <taxon>Enterococcus</taxon>
    </lineage>
</organism>
<dbReference type="PANTHER" id="PTHR43033">
    <property type="entry name" value="TRNA(ILE)-LYSIDINE SYNTHASE-RELATED"/>
    <property type="match status" value="1"/>
</dbReference>
<gene>
    <name evidence="8" type="primary">tilS</name>
    <name evidence="11" type="ORF">I592_02796</name>
    <name evidence="10" type="ORF">UKC_01174</name>
</gene>
<dbReference type="Pfam" id="PF01171">
    <property type="entry name" value="ATP_bind_3"/>
    <property type="match status" value="1"/>
</dbReference>
<evidence type="ECO:0000256" key="5">
    <source>
        <dbReference type="ARBA" id="ARBA00022741"/>
    </source>
</evidence>
<dbReference type="CDD" id="cd01992">
    <property type="entry name" value="TilS_N"/>
    <property type="match status" value="1"/>
</dbReference>
<dbReference type="SMART" id="SM00977">
    <property type="entry name" value="TilS_C"/>
    <property type="match status" value="1"/>
</dbReference>
<dbReference type="InterPro" id="IPR012796">
    <property type="entry name" value="Lysidine-tRNA-synth_C"/>
</dbReference>
<comment type="similarity">
    <text evidence="8">Belongs to the tRNA(Ile)-lysidine synthase family.</text>
</comment>
<evidence type="ECO:0000313" key="11">
    <source>
        <dbReference type="EMBL" id="EOW83437.1"/>
    </source>
</evidence>
<comment type="function">
    <text evidence="8">Ligates lysine onto the cytidine present at position 34 of the AUA codon-specific tRNA(Ile) that contains the anticodon CAU, in an ATP-dependent manner. Cytidine is converted to lysidine, thus changing the amino acid specificity of the tRNA from methionine to isoleucine.</text>
</comment>
<dbReference type="NCBIfam" id="TIGR02432">
    <property type="entry name" value="lysidine_TilS_N"/>
    <property type="match status" value="1"/>
</dbReference>
<dbReference type="Proteomes" id="UP000014160">
    <property type="component" value="Unassembled WGS sequence"/>
</dbReference>
<evidence type="ECO:0000256" key="6">
    <source>
        <dbReference type="ARBA" id="ARBA00022840"/>
    </source>
</evidence>
<dbReference type="Gene3D" id="3.40.50.620">
    <property type="entry name" value="HUPs"/>
    <property type="match status" value="1"/>
</dbReference>
<dbReference type="SUPFAM" id="SSF52402">
    <property type="entry name" value="Adenine nucleotide alpha hydrolases-like"/>
    <property type="match status" value="1"/>
</dbReference>
<dbReference type="InterPro" id="IPR012795">
    <property type="entry name" value="tRNA_Ile_lys_synt_N"/>
</dbReference>
<evidence type="ECO:0000259" key="9">
    <source>
        <dbReference type="SMART" id="SM00977"/>
    </source>
</evidence>
<dbReference type="RefSeq" id="WP_010779622.1">
    <property type="nucleotide sequence ID" value="NZ_ASWH01000001.1"/>
</dbReference>
<keyword evidence="5" id="KW-0547">Nucleotide-binding</keyword>
<keyword evidence="13" id="KW-1185">Reference proteome</keyword>
<keyword evidence="3 8" id="KW-0436">Ligase</keyword>
<comment type="subcellular location">
    <subcellularLocation>
        <location evidence="1 8">Cytoplasm</location>
    </subcellularLocation>
</comment>
<evidence type="ECO:0000313" key="10">
    <source>
        <dbReference type="EMBL" id="EOI56989.1"/>
    </source>
</evidence>
<feature type="domain" description="Lysidine-tRNA(Ile) synthetase C-terminal" evidence="9">
    <location>
        <begin position="364"/>
        <end position="438"/>
    </location>
</feature>
<evidence type="ECO:0000313" key="13">
    <source>
        <dbReference type="Proteomes" id="UP000014160"/>
    </source>
</evidence>
<dbReference type="GO" id="GO:0006400">
    <property type="term" value="P:tRNA modification"/>
    <property type="evidence" value="ECO:0007669"/>
    <property type="project" value="UniProtKB-UniRule"/>
</dbReference>
<evidence type="ECO:0000256" key="4">
    <source>
        <dbReference type="ARBA" id="ARBA00022694"/>
    </source>
</evidence>
<dbReference type="EMBL" id="AJDQ01000006">
    <property type="protein sequence ID" value="EOI56989.1"/>
    <property type="molecule type" value="Genomic_DNA"/>
</dbReference>
<reference evidence="11 13" key="2">
    <citation type="submission" date="2013-03" db="EMBL/GenBank/DDBJ databases">
        <title>The Genome Sequence of Enterococcus gilvus ATCC BAA-350 (PacBio/Illumina hybrid assembly).</title>
        <authorList>
            <consortium name="The Broad Institute Genomics Platform"/>
            <consortium name="The Broad Institute Genome Sequencing Center for Infectious Disease"/>
            <person name="Earl A."/>
            <person name="Russ C."/>
            <person name="Gilmore M."/>
            <person name="Surin D."/>
            <person name="Walker B."/>
            <person name="Young S."/>
            <person name="Zeng Q."/>
            <person name="Gargeya S."/>
            <person name="Fitzgerald M."/>
            <person name="Haas B."/>
            <person name="Abouelleil A."/>
            <person name="Allen A.W."/>
            <person name="Alvarado L."/>
            <person name="Arachchi H.M."/>
            <person name="Berlin A.M."/>
            <person name="Chapman S.B."/>
            <person name="Gainer-Dewar J."/>
            <person name="Goldberg J."/>
            <person name="Griggs A."/>
            <person name="Gujja S."/>
            <person name="Hansen M."/>
            <person name="Howarth C."/>
            <person name="Imamovic A."/>
            <person name="Ireland A."/>
            <person name="Larimer J."/>
            <person name="McCowan C."/>
            <person name="Murphy C."/>
            <person name="Pearson M."/>
            <person name="Poon T.W."/>
            <person name="Priest M."/>
            <person name="Roberts A."/>
            <person name="Saif S."/>
            <person name="Shea T."/>
            <person name="Sisk P."/>
            <person name="Sykes S."/>
            <person name="Wortman J."/>
            <person name="Nusbaum C."/>
            <person name="Birren B."/>
        </authorList>
    </citation>
    <scope>NUCLEOTIDE SEQUENCE [LARGE SCALE GENOMIC DNA]</scope>
    <source>
        <strain evidence="11 13">ATCC BAA-350</strain>
    </source>
</reference>
<dbReference type="GO" id="GO:0005524">
    <property type="term" value="F:ATP binding"/>
    <property type="evidence" value="ECO:0007669"/>
    <property type="project" value="UniProtKB-KW"/>
</dbReference>
<accession>R2XQ63</accession>
<dbReference type="GO" id="GO:0005737">
    <property type="term" value="C:cytoplasm"/>
    <property type="evidence" value="ECO:0007669"/>
    <property type="project" value="UniProtKB-SubCell"/>
</dbReference>